<dbReference type="InterPro" id="IPR003783">
    <property type="entry name" value="Regulatory_RecX"/>
</dbReference>
<dbReference type="GO" id="GO:0005737">
    <property type="term" value="C:cytoplasm"/>
    <property type="evidence" value="ECO:0007669"/>
    <property type="project" value="UniProtKB-SubCell"/>
</dbReference>
<name>A0AB94IYS5_9BACT</name>
<evidence type="ECO:0000313" key="6">
    <source>
        <dbReference type="EMBL" id="CBL28895.1"/>
    </source>
</evidence>
<dbReference type="EMBL" id="FP929056">
    <property type="protein sequence ID" value="CBL28895.1"/>
    <property type="molecule type" value="Genomic_DNA"/>
</dbReference>
<accession>A0AB94IYS5</accession>
<dbReference type="PANTHER" id="PTHR33602">
    <property type="entry name" value="REGULATORY PROTEIN RECX FAMILY PROTEIN"/>
    <property type="match status" value="1"/>
</dbReference>
<evidence type="ECO:0000256" key="2">
    <source>
        <dbReference type="ARBA" id="ARBA00009695"/>
    </source>
</evidence>
<feature type="domain" description="RecX second three-helical" evidence="5">
    <location>
        <begin position="58"/>
        <end position="96"/>
    </location>
</feature>
<evidence type="ECO:0000256" key="1">
    <source>
        <dbReference type="ARBA" id="ARBA00004496"/>
    </source>
</evidence>
<comment type="subcellular location">
    <subcellularLocation>
        <location evidence="1">Cytoplasm</location>
    </subcellularLocation>
</comment>
<proteinExistence type="inferred from homology"/>
<dbReference type="PANTHER" id="PTHR33602:SF1">
    <property type="entry name" value="REGULATORY PROTEIN RECX FAMILY PROTEIN"/>
    <property type="match status" value="1"/>
</dbReference>
<reference evidence="7" key="1">
    <citation type="submission" date="2010-03" db="EMBL/GenBank/DDBJ databases">
        <title>The genome sequence of Synergistetes sp. SGP1.</title>
        <authorList>
            <consortium name="metaHIT consortium -- http://www.metahit.eu/"/>
            <person name="Pajon A."/>
            <person name="Turner K."/>
            <person name="Parkhill J."/>
            <person name="Wade W."/>
            <person name="Vartoukian S."/>
        </authorList>
    </citation>
    <scope>NUCLEOTIDE SEQUENCE [LARGE SCALE GENOMIC DNA]</scope>
    <source>
        <strain evidence="7">SGP1</strain>
    </source>
</reference>
<dbReference type="KEGG" id="sbr:SY1_21750"/>
<dbReference type="Gene3D" id="1.10.10.10">
    <property type="entry name" value="Winged helix-like DNA-binding domain superfamily/Winged helix DNA-binding domain"/>
    <property type="match status" value="1"/>
</dbReference>
<reference evidence="6 7" key="2">
    <citation type="submission" date="2010-03" db="EMBL/GenBank/DDBJ databases">
        <authorList>
            <person name="Pajon A."/>
        </authorList>
    </citation>
    <scope>NUCLEOTIDE SEQUENCE [LARGE SCALE GENOMIC DNA]</scope>
    <source>
        <strain evidence="6 7">SGP1</strain>
    </source>
</reference>
<dbReference type="Pfam" id="PF02631">
    <property type="entry name" value="RecX_HTH2"/>
    <property type="match status" value="1"/>
</dbReference>
<dbReference type="RefSeq" id="WP_015557042.1">
    <property type="nucleotide sequence ID" value="NC_021038.1"/>
</dbReference>
<gene>
    <name evidence="6" type="ORF">SY1_21750</name>
</gene>
<keyword evidence="4" id="KW-0963">Cytoplasm</keyword>
<keyword evidence="7" id="KW-1185">Reference proteome</keyword>
<protein>
    <recommendedName>
        <fullName evidence="3">Regulatory protein RecX</fullName>
    </recommendedName>
</protein>
<comment type="similarity">
    <text evidence="2">Belongs to the RecX family.</text>
</comment>
<dbReference type="InterPro" id="IPR053924">
    <property type="entry name" value="RecX_HTH_2nd"/>
</dbReference>
<evidence type="ECO:0000256" key="3">
    <source>
        <dbReference type="ARBA" id="ARBA00018111"/>
    </source>
</evidence>
<evidence type="ECO:0000313" key="7">
    <source>
        <dbReference type="Proteomes" id="UP000008957"/>
    </source>
</evidence>
<dbReference type="Proteomes" id="UP000008957">
    <property type="component" value="Chromosome"/>
</dbReference>
<evidence type="ECO:0000256" key="4">
    <source>
        <dbReference type="ARBA" id="ARBA00022490"/>
    </source>
</evidence>
<dbReference type="InterPro" id="IPR036388">
    <property type="entry name" value="WH-like_DNA-bd_sf"/>
</dbReference>
<dbReference type="AlphaFoldDB" id="A0AB94IYS5"/>
<sequence length="148" mass="16596">MKMTESLSMDQQRERFFSFLLNHPNTVAGARDRLRRKGLDEDAAEALVKEALEMALLDDALYAQLFAEGHDSWGKKRIALELRRRGVSAEDAETALADVDEGPRAKALADSWARSGLEERKVLARLYRRGFSSATVGALSRGERDVSW</sequence>
<dbReference type="GO" id="GO:0006282">
    <property type="term" value="P:regulation of DNA repair"/>
    <property type="evidence" value="ECO:0007669"/>
    <property type="project" value="InterPro"/>
</dbReference>
<organism evidence="6 7">
    <name type="scientific">Fretibacterium fastidiosum</name>
    <dbReference type="NCBI Taxonomy" id="651822"/>
    <lineage>
        <taxon>Bacteria</taxon>
        <taxon>Thermotogati</taxon>
        <taxon>Synergistota</taxon>
        <taxon>Synergistia</taxon>
        <taxon>Synergistales</taxon>
        <taxon>Aminobacteriaceae</taxon>
        <taxon>Fretibacterium</taxon>
    </lineage>
</organism>
<evidence type="ECO:0000259" key="5">
    <source>
        <dbReference type="Pfam" id="PF02631"/>
    </source>
</evidence>